<evidence type="ECO:0000313" key="8">
    <source>
        <dbReference type="Ensembl" id="ENSFCTP00005035425.1"/>
    </source>
</evidence>
<dbReference type="Pfam" id="PF01026">
    <property type="entry name" value="TatD_DNase"/>
    <property type="match status" value="1"/>
</dbReference>
<dbReference type="InterPro" id="IPR032466">
    <property type="entry name" value="Metal_Hydrolase"/>
</dbReference>
<dbReference type="InterPro" id="IPR001130">
    <property type="entry name" value="TatD-like"/>
</dbReference>
<feature type="compositionally biased region" description="Basic and acidic residues" evidence="7">
    <location>
        <begin position="113"/>
        <end position="122"/>
    </location>
</feature>
<organism evidence="8 9">
    <name type="scientific">Felis catus</name>
    <name type="common">Cat</name>
    <name type="synonym">Felis silvestris catus</name>
    <dbReference type="NCBI Taxonomy" id="9685"/>
    <lineage>
        <taxon>Eukaryota</taxon>
        <taxon>Metazoa</taxon>
        <taxon>Chordata</taxon>
        <taxon>Craniata</taxon>
        <taxon>Vertebrata</taxon>
        <taxon>Euteleostomi</taxon>
        <taxon>Mammalia</taxon>
        <taxon>Eutheria</taxon>
        <taxon>Laurasiatheria</taxon>
        <taxon>Carnivora</taxon>
        <taxon>Feliformia</taxon>
        <taxon>Felidae</taxon>
        <taxon>Felinae</taxon>
        <taxon>Felis</taxon>
    </lineage>
</organism>
<protein>
    <recommendedName>
        <fullName evidence="5">Deoxyribonuclease TATDN1</fullName>
    </recommendedName>
</protein>
<dbReference type="SUPFAM" id="SSF51556">
    <property type="entry name" value="Metallo-dependent hydrolases"/>
    <property type="match status" value="1"/>
</dbReference>
<comment type="similarity">
    <text evidence="1">Belongs to the metallo-dependent hydrolases superfamily. TatD-type hydrolase family.</text>
</comment>
<accession>A0ABI7YKW8</accession>
<evidence type="ECO:0000256" key="7">
    <source>
        <dbReference type="SAM" id="MobiDB-lite"/>
    </source>
</evidence>
<dbReference type="PROSITE" id="PS01091">
    <property type="entry name" value="TATD_3"/>
    <property type="match status" value="1"/>
</dbReference>
<evidence type="ECO:0000313" key="9">
    <source>
        <dbReference type="Proteomes" id="UP000823872"/>
    </source>
</evidence>
<dbReference type="CDD" id="cd01310">
    <property type="entry name" value="TatD_DNAse"/>
    <property type="match status" value="1"/>
</dbReference>
<evidence type="ECO:0000256" key="2">
    <source>
        <dbReference type="ARBA" id="ARBA00022722"/>
    </source>
</evidence>
<dbReference type="Proteomes" id="UP000823872">
    <property type="component" value="Chromosome F2"/>
</dbReference>
<feature type="region of interest" description="Disordered" evidence="7">
    <location>
        <begin position="108"/>
        <end position="157"/>
    </location>
</feature>
<dbReference type="Ensembl" id="ENSFCTT00005048912.1">
    <property type="protein sequence ID" value="ENSFCTP00005035425.1"/>
    <property type="gene ID" value="ENSFCTG00005016915.1"/>
</dbReference>
<gene>
    <name evidence="8" type="primary">TATDN1</name>
</gene>
<keyword evidence="9" id="KW-1185">Reference proteome</keyword>
<evidence type="ECO:0000256" key="1">
    <source>
        <dbReference type="ARBA" id="ARBA00009275"/>
    </source>
</evidence>
<keyword evidence="3" id="KW-0479">Metal-binding</keyword>
<dbReference type="PANTHER" id="PTHR10060:SF15">
    <property type="entry name" value="DEOXYRIBONUCLEASE TATDN1"/>
    <property type="match status" value="1"/>
</dbReference>
<reference evidence="8" key="2">
    <citation type="submission" date="2025-08" db="UniProtKB">
        <authorList>
            <consortium name="Ensembl"/>
        </authorList>
    </citation>
    <scope>IDENTIFICATION</scope>
    <source>
        <strain evidence="8">breed Abyssinian</strain>
    </source>
</reference>
<dbReference type="InterPro" id="IPR018228">
    <property type="entry name" value="DNase_TatD-rel_CS"/>
</dbReference>
<dbReference type="InterPro" id="IPR050891">
    <property type="entry name" value="TatD-type_Hydrolase"/>
</dbReference>
<reference evidence="8 9" key="1">
    <citation type="submission" date="2021-02" db="EMBL/GenBank/DDBJ databases">
        <title>Safari Cat Assemblies.</title>
        <authorList>
            <person name="Bredemeyer K.R."/>
            <person name="Murphy W.J."/>
        </authorList>
    </citation>
    <scope>NUCLEOTIDE SEQUENCE [LARGE SCALE GENOMIC DNA]</scope>
</reference>
<dbReference type="PANTHER" id="PTHR10060">
    <property type="entry name" value="TATD FAMILY DEOXYRIBONUCLEASE"/>
    <property type="match status" value="1"/>
</dbReference>
<evidence type="ECO:0000256" key="4">
    <source>
        <dbReference type="ARBA" id="ARBA00022801"/>
    </source>
</evidence>
<evidence type="ECO:0000256" key="3">
    <source>
        <dbReference type="ARBA" id="ARBA00022723"/>
    </source>
</evidence>
<dbReference type="GeneTree" id="ENSGT00940000156272"/>
<comment type="function">
    <text evidence="6">Deoxyribonuclease which catalyzes (in vitro) the decatenation of kinetoplast DNA, which are circular DNA catenated to each other, producing linear DNA molecules. Plays an important role in chromosomal segregation and cell cycle progression during eye development probably via its DNA decatenation activity.</text>
</comment>
<evidence type="ECO:0000256" key="5">
    <source>
        <dbReference type="ARBA" id="ARBA00039767"/>
    </source>
</evidence>
<proteinExistence type="inferred from homology"/>
<evidence type="ECO:0000256" key="6">
    <source>
        <dbReference type="ARBA" id="ARBA00045223"/>
    </source>
</evidence>
<keyword evidence="4" id="KW-0378">Hydrolase</keyword>
<reference evidence="8" key="3">
    <citation type="submission" date="2025-09" db="UniProtKB">
        <authorList>
            <consortium name="Ensembl"/>
        </authorList>
    </citation>
    <scope>IDENTIFICATION</scope>
    <source>
        <strain evidence="8">breed Abyssinian</strain>
    </source>
</reference>
<dbReference type="Gene3D" id="3.20.20.140">
    <property type="entry name" value="Metal-dependent hydrolases"/>
    <property type="match status" value="1"/>
</dbReference>
<keyword evidence="2" id="KW-0540">Nuclease</keyword>
<name>A0ABI7YKW8_FELCA</name>
<sequence>MSPGREETDTAEKYSQLSERSWPPWGRWFWGQGFRMRGTESAAAPAMLAHLVALISLVGGPSWRLGEDVRLRVLIVPEFFLCLPQQLGGLHHILFILMFFKPSSQQTSKVGTRRAERHDRPLPPEAAGTPGKREAGPRGGAAGRAGRRTPLPLPPERSRAADMSRFKFVDIGINLTDPMFRGIYRGVQKHQDDLQDVIERAVQIGVKKFMITGGNLQDSKEALHLAQTNDMFFSTVGCHPTRCDEFEKNDPDLYLMELLNLAENNKGKVVAIGECGLDFDRLQFCPRDTQLKYFEKQFELAEQTKLPMFLHCRNSHAEFLDIMKRNRDRCVGGVVHSFDGTKEAAAALMDLDLYIGFNGCSLKTEANLEVLKSIPSEKLMIETDAPWCGVKSTHAGSKYVKTLFPTKKKWENGHCVKDRNEPCHIIQILEIMSAVREQDPLELANTLYNNTIKIFFPDM</sequence>